<dbReference type="Proteomes" id="UP001432360">
    <property type="component" value="Chromosome"/>
</dbReference>
<dbReference type="InterPro" id="IPR005886">
    <property type="entry name" value="UDP_G4E"/>
</dbReference>
<keyword evidence="9 10" id="KW-0119">Carbohydrate metabolism</keyword>
<dbReference type="PANTHER" id="PTHR43725:SF53">
    <property type="entry name" value="UDP-ARABINOSE 4-EPIMERASE 1"/>
    <property type="match status" value="1"/>
</dbReference>
<evidence type="ECO:0000256" key="8">
    <source>
        <dbReference type="ARBA" id="ARBA00023235"/>
    </source>
</evidence>
<keyword evidence="7 10" id="KW-0520">NAD</keyword>
<feature type="domain" description="NAD-dependent epimerase/dehydratase" evidence="11">
    <location>
        <begin position="6"/>
        <end position="254"/>
    </location>
</feature>
<dbReference type="GO" id="GO:0003978">
    <property type="term" value="F:UDP-glucose 4-epimerase activity"/>
    <property type="evidence" value="ECO:0007669"/>
    <property type="project" value="UniProtKB-EC"/>
</dbReference>
<evidence type="ECO:0000256" key="4">
    <source>
        <dbReference type="ARBA" id="ARBA00007637"/>
    </source>
</evidence>
<comment type="pathway">
    <text evidence="3 10">Carbohydrate metabolism; galactose metabolism.</text>
</comment>
<organism evidence="12 13">
    <name type="scientific">Sinorhizobium chiapasense</name>
    <dbReference type="NCBI Taxonomy" id="501572"/>
    <lineage>
        <taxon>Bacteria</taxon>
        <taxon>Pseudomonadati</taxon>
        <taxon>Pseudomonadota</taxon>
        <taxon>Alphaproteobacteria</taxon>
        <taxon>Hyphomicrobiales</taxon>
        <taxon>Rhizobiaceae</taxon>
        <taxon>Sinorhizobium/Ensifer group</taxon>
        <taxon>Sinorhizobium</taxon>
    </lineage>
</organism>
<dbReference type="EC" id="5.1.3.2" evidence="5 10"/>
<evidence type="ECO:0000256" key="10">
    <source>
        <dbReference type="RuleBase" id="RU366046"/>
    </source>
</evidence>
<keyword evidence="13" id="KW-1185">Reference proteome</keyword>
<name>A0ABZ2BAK5_9HYPH</name>
<evidence type="ECO:0000259" key="11">
    <source>
        <dbReference type="Pfam" id="PF01370"/>
    </source>
</evidence>
<evidence type="ECO:0000256" key="5">
    <source>
        <dbReference type="ARBA" id="ARBA00013189"/>
    </source>
</evidence>
<dbReference type="InterPro" id="IPR036291">
    <property type="entry name" value="NAD(P)-bd_dom_sf"/>
</dbReference>
<evidence type="ECO:0000313" key="13">
    <source>
        <dbReference type="Proteomes" id="UP001432360"/>
    </source>
</evidence>
<evidence type="ECO:0000256" key="6">
    <source>
        <dbReference type="ARBA" id="ARBA00018569"/>
    </source>
</evidence>
<gene>
    <name evidence="12" type="primary">galE</name>
    <name evidence="12" type="ORF">RB548_16955</name>
</gene>
<comment type="subunit">
    <text evidence="10">Homodimer.</text>
</comment>
<evidence type="ECO:0000256" key="2">
    <source>
        <dbReference type="ARBA" id="ARBA00001911"/>
    </source>
</evidence>
<dbReference type="InterPro" id="IPR001509">
    <property type="entry name" value="Epimerase_deHydtase"/>
</dbReference>
<dbReference type="NCBIfam" id="TIGR01179">
    <property type="entry name" value="galE"/>
    <property type="match status" value="1"/>
</dbReference>
<comment type="similarity">
    <text evidence="4 10">Belongs to the NAD(P)-dependent epimerase/dehydratase family.</text>
</comment>
<dbReference type="CDD" id="cd05247">
    <property type="entry name" value="UDP_G4E_1_SDR_e"/>
    <property type="match status" value="1"/>
</dbReference>
<proteinExistence type="inferred from homology"/>
<dbReference type="PANTHER" id="PTHR43725">
    <property type="entry name" value="UDP-GLUCOSE 4-EPIMERASE"/>
    <property type="match status" value="1"/>
</dbReference>
<dbReference type="RefSeq" id="WP_331372399.1">
    <property type="nucleotide sequence ID" value="NZ_CP133148.1"/>
</dbReference>
<evidence type="ECO:0000313" key="12">
    <source>
        <dbReference type="EMBL" id="WVT03160.1"/>
    </source>
</evidence>
<keyword evidence="8 10" id="KW-0413">Isomerase</keyword>
<accession>A0ABZ2BAK5</accession>
<evidence type="ECO:0000256" key="1">
    <source>
        <dbReference type="ARBA" id="ARBA00000083"/>
    </source>
</evidence>
<dbReference type="Gene3D" id="3.40.50.720">
    <property type="entry name" value="NAD(P)-binding Rossmann-like Domain"/>
    <property type="match status" value="1"/>
</dbReference>
<protein>
    <recommendedName>
        <fullName evidence="6 10">UDP-glucose 4-epimerase</fullName>
        <ecNumber evidence="5 10">5.1.3.2</ecNumber>
    </recommendedName>
</protein>
<sequence length="328" mass="35526">MDASRILVTGGAGYIGSHTAKLLRLEGIEPVVYDNLSTGNRSAVRWGPFVQGDILDTARLIEVIELYQPAAVIHFAASAYVGESVVDPAKYYNNNVRGTLSLLDACRQAGLDKIIFSSSCATYGVPATLPIDEATRQVPINPYGKTKLMAEHMLADYASAFGLSHVSLRYFNACGADPEGDLGEWHDPETHLIPRALMAAAGKIPHLEVFGDDYDTPDGTCVRDYIHVADLARAHALAYRHLAEGGANLALNLGTGRGFSIREVLRAISEVTAYDVPVVFRRRRPGDPPALYADAGLAYETLGFLPRYSDLETIVRTAAPFFGLEARS</sequence>
<reference evidence="12" key="1">
    <citation type="submission" date="2023-08" db="EMBL/GenBank/DDBJ databases">
        <title>Complete genome sequence of Sinorhizobium chiapanecum ITTG S70 isolated from Acaciella angustissima nodules in Chiapas-Mexico.</title>
        <authorList>
            <person name="Rincon-Rosales R."/>
            <person name="Rogel M.A."/>
            <person name="Rincon-Medina C.I."/>
            <person name="Guerrero G."/>
            <person name="Manzano-Gomez L.A."/>
            <person name="Lopez-Lopez A."/>
            <person name="Rincon Molina F.A."/>
            <person name="Martinez-Romero E."/>
        </authorList>
    </citation>
    <scope>NUCLEOTIDE SEQUENCE</scope>
    <source>
        <strain evidence="12">ITTG S70</strain>
    </source>
</reference>
<dbReference type="SUPFAM" id="SSF51735">
    <property type="entry name" value="NAD(P)-binding Rossmann-fold domains"/>
    <property type="match status" value="1"/>
</dbReference>
<dbReference type="Pfam" id="PF01370">
    <property type="entry name" value="Epimerase"/>
    <property type="match status" value="1"/>
</dbReference>
<evidence type="ECO:0000256" key="3">
    <source>
        <dbReference type="ARBA" id="ARBA00004947"/>
    </source>
</evidence>
<comment type="catalytic activity">
    <reaction evidence="1 10">
        <text>UDP-alpha-D-glucose = UDP-alpha-D-galactose</text>
        <dbReference type="Rhea" id="RHEA:22168"/>
        <dbReference type="ChEBI" id="CHEBI:58885"/>
        <dbReference type="ChEBI" id="CHEBI:66914"/>
        <dbReference type="EC" id="5.1.3.2"/>
    </reaction>
</comment>
<dbReference type="EMBL" id="CP133148">
    <property type="protein sequence ID" value="WVT03160.1"/>
    <property type="molecule type" value="Genomic_DNA"/>
</dbReference>
<comment type="cofactor">
    <cofactor evidence="2 10">
        <name>NAD(+)</name>
        <dbReference type="ChEBI" id="CHEBI:57540"/>
    </cofactor>
</comment>
<evidence type="ECO:0000256" key="9">
    <source>
        <dbReference type="ARBA" id="ARBA00023277"/>
    </source>
</evidence>
<evidence type="ECO:0000256" key="7">
    <source>
        <dbReference type="ARBA" id="ARBA00023027"/>
    </source>
</evidence>
<dbReference type="Gene3D" id="3.90.25.10">
    <property type="entry name" value="UDP-galactose 4-epimerase, domain 1"/>
    <property type="match status" value="1"/>
</dbReference>